<keyword evidence="1" id="KW-0732">Signal</keyword>
<dbReference type="Pfam" id="PF13568">
    <property type="entry name" value="OMP_b-brl_2"/>
    <property type="match status" value="1"/>
</dbReference>
<dbReference type="Gene3D" id="2.40.160.20">
    <property type="match status" value="1"/>
</dbReference>
<feature type="domain" description="Outer membrane protein beta-barrel" evidence="2">
    <location>
        <begin position="25"/>
        <end position="193"/>
    </location>
</feature>
<evidence type="ECO:0000313" key="3">
    <source>
        <dbReference type="EMBL" id="NML59302.1"/>
    </source>
</evidence>
<dbReference type="InterPro" id="IPR011250">
    <property type="entry name" value="OMP/PagP_B-barrel"/>
</dbReference>
<dbReference type="InterPro" id="IPR025665">
    <property type="entry name" value="Beta-barrel_OMP_2"/>
</dbReference>
<accession>A0A7Y0A9R2</accession>
<proteinExistence type="predicted"/>
<sequence>MKKNLALAILLSVSAFFSAQDTQENITRKSDSKMSFGIKGGYSLSNMKFYNNNLDAKSFFYVGIVGEQKISSKFGVQAEILYTELGGIYYYPTLQLIGNELVQTSQTEAKYKFDQIQVPVSIKYYVIPELSVSAGMNVGINISEKVKATSIPENNIFYNYSDLKTINLFPFLGAEYKINANFFADARYHFNFIEVNSGGIPTKIGFLQAGIGYRFK</sequence>
<evidence type="ECO:0000259" key="2">
    <source>
        <dbReference type="Pfam" id="PF13568"/>
    </source>
</evidence>
<evidence type="ECO:0000313" key="4">
    <source>
        <dbReference type="Proteomes" id="UP000552615"/>
    </source>
</evidence>
<dbReference type="AlphaFoldDB" id="A0A7Y0A9R2"/>
<dbReference type="SUPFAM" id="SSF56925">
    <property type="entry name" value="OMPA-like"/>
    <property type="match status" value="1"/>
</dbReference>
<feature type="chain" id="PRO_5030536262" evidence="1">
    <location>
        <begin position="20"/>
        <end position="216"/>
    </location>
</feature>
<organism evidence="3 4">
    <name type="scientific">Chryseobacterium cheonjiense</name>
    <dbReference type="NCBI Taxonomy" id="2728845"/>
    <lineage>
        <taxon>Bacteria</taxon>
        <taxon>Pseudomonadati</taxon>
        <taxon>Bacteroidota</taxon>
        <taxon>Flavobacteriia</taxon>
        <taxon>Flavobacteriales</taxon>
        <taxon>Weeksellaceae</taxon>
        <taxon>Chryseobacterium group</taxon>
        <taxon>Chryseobacterium</taxon>
    </lineage>
</organism>
<evidence type="ECO:0000256" key="1">
    <source>
        <dbReference type="SAM" id="SignalP"/>
    </source>
</evidence>
<keyword evidence="4" id="KW-1185">Reference proteome</keyword>
<comment type="caution">
    <text evidence="3">The sequence shown here is derived from an EMBL/GenBank/DDBJ whole genome shotgun (WGS) entry which is preliminary data.</text>
</comment>
<dbReference type="EMBL" id="JABBGF010000004">
    <property type="protein sequence ID" value="NML59302.1"/>
    <property type="molecule type" value="Genomic_DNA"/>
</dbReference>
<dbReference type="RefSeq" id="WP_169232614.1">
    <property type="nucleotide sequence ID" value="NZ_JABBGF010000004.1"/>
</dbReference>
<dbReference type="Proteomes" id="UP000552615">
    <property type="component" value="Unassembled WGS sequence"/>
</dbReference>
<name>A0A7Y0A9R2_9FLAO</name>
<gene>
    <name evidence="3" type="ORF">HHL20_18415</name>
</gene>
<reference evidence="3 4" key="1">
    <citation type="submission" date="2020-04" db="EMBL/GenBank/DDBJ databases">
        <title>Chryseobacterium sp. RJ-7-14 sp. nov., isolated from Jeju soil.</title>
        <authorList>
            <person name="Dahal R.H."/>
            <person name="Chaudhary D.K."/>
        </authorList>
    </citation>
    <scope>NUCLEOTIDE SEQUENCE [LARGE SCALE GENOMIC DNA]</scope>
    <source>
        <strain evidence="3 4">RJ-7-14</strain>
    </source>
</reference>
<feature type="signal peptide" evidence="1">
    <location>
        <begin position="1"/>
        <end position="19"/>
    </location>
</feature>
<protein>
    <submittedName>
        <fullName evidence="3">PorT family protein</fullName>
    </submittedName>
</protein>